<organism evidence="1">
    <name type="scientific">marine sediment metagenome</name>
    <dbReference type="NCBI Taxonomy" id="412755"/>
    <lineage>
        <taxon>unclassified sequences</taxon>
        <taxon>metagenomes</taxon>
        <taxon>ecological metagenomes</taxon>
    </lineage>
</organism>
<sequence>MNVNAISIKQSLHKTGFNIGINLFFGHSEIQNGMTDEVTELVLETFSTALQHALDFQGK</sequence>
<protein>
    <submittedName>
        <fullName evidence="1">Uncharacterized protein</fullName>
    </submittedName>
</protein>
<dbReference type="EMBL" id="LAZR01001010">
    <property type="protein sequence ID" value="KKN52636.1"/>
    <property type="molecule type" value="Genomic_DNA"/>
</dbReference>
<name>A0A0F9TU30_9ZZZZ</name>
<dbReference type="AlphaFoldDB" id="A0A0F9TU30"/>
<evidence type="ECO:0000313" key="1">
    <source>
        <dbReference type="EMBL" id="KKN52636.1"/>
    </source>
</evidence>
<comment type="caution">
    <text evidence="1">The sequence shown here is derived from an EMBL/GenBank/DDBJ whole genome shotgun (WGS) entry which is preliminary data.</text>
</comment>
<gene>
    <name evidence="1" type="ORF">LCGC14_0610300</name>
</gene>
<proteinExistence type="predicted"/>
<reference evidence="1" key="1">
    <citation type="journal article" date="2015" name="Nature">
        <title>Complex archaea that bridge the gap between prokaryotes and eukaryotes.</title>
        <authorList>
            <person name="Spang A."/>
            <person name="Saw J.H."/>
            <person name="Jorgensen S.L."/>
            <person name="Zaremba-Niedzwiedzka K."/>
            <person name="Martijn J."/>
            <person name="Lind A.E."/>
            <person name="van Eijk R."/>
            <person name="Schleper C."/>
            <person name="Guy L."/>
            <person name="Ettema T.J."/>
        </authorList>
    </citation>
    <scope>NUCLEOTIDE SEQUENCE</scope>
</reference>
<accession>A0A0F9TU30</accession>